<evidence type="ECO:0000256" key="5">
    <source>
        <dbReference type="ARBA" id="ARBA00022679"/>
    </source>
</evidence>
<name>Q1MRY1_LAWIP</name>
<comment type="catalytic activity">
    <reaction evidence="1">
        <text>(7,8-dihydropterin-6-yl)methyl diphosphate + 4-aminobenzoate = 7,8-dihydropteroate + diphosphate</text>
        <dbReference type="Rhea" id="RHEA:19949"/>
        <dbReference type="ChEBI" id="CHEBI:17836"/>
        <dbReference type="ChEBI" id="CHEBI:17839"/>
        <dbReference type="ChEBI" id="CHEBI:33019"/>
        <dbReference type="ChEBI" id="CHEBI:72950"/>
        <dbReference type="EC" id="2.5.1.15"/>
    </reaction>
</comment>
<dbReference type="HOGENOM" id="CLU_008023_0_2_7"/>
<dbReference type="STRING" id="363253.LI0189"/>
<comment type="function">
    <text evidence="9">Catalyzes the condensation of para-aminobenzoate (pABA) with 6-hydroxymethyl-7,8-dihydropterin diphosphate (DHPt-PP) to form 7,8-dihydropteroate (H2Pte), the immediate precursor of folate derivatives.</text>
</comment>
<dbReference type="InterPro" id="IPR011005">
    <property type="entry name" value="Dihydropteroate_synth-like_sf"/>
</dbReference>
<comment type="similarity">
    <text evidence="9">Belongs to the DHPS family.</text>
</comment>
<dbReference type="PANTHER" id="PTHR20941:SF1">
    <property type="entry name" value="FOLIC ACID SYNTHESIS PROTEIN FOL1"/>
    <property type="match status" value="1"/>
</dbReference>
<protein>
    <recommendedName>
        <fullName evidence="4 9">Dihydropteroate synthase</fullName>
        <shortName evidence="9">DHPS</shortName>
        <ecNumber evidence="4 9">2.5.1.15</ecNumber>
    </recommendedName>
    <alternativeName>
        <fullName evidence="9">Dihydropteroate pyrophosphorylase</fullName>
    </alternativeName>
</protein>
<dbReference type="PROSITE" id="PS00793">
    <property type="entry name" value="DHPS_2"/>
    <property type="match status" value="1"/>
</dbReference>
<evidence type="ECO:0000256" key="1">
    <source>
        <dbReference type="ARBA" id="ARBA00000012"/>
    </source>
</evidence>
<dbReference type="InterPro" id="IPR045031">
    <property type="entry name" value="DHP_synth-like"/>
</dbReference>
<dbReference type="eggNOG" id="COG0294">
    <property type="taxonomic scope" value="Bacteria"/>
</dbReference>
<dbReference type="InterPro" id="IPR000489">
    <property type="entry name" value="Pterin-binding_dom"/>
</dbReference>
<dbReference type="PROSITE" id="PS00792">
    <property type="entry name" value="DHPS_1"/>
    <property type="match status" value="1"/>
</dbReference>
<evidence type="ECO:0000259" key="10">
    <source>
        <dbReference type="PROSITE" id="PS50972"/>
    </source>
</evidence>
<evidence type="ECO:0000256" key="4">
    <source>
        <dbReference type="ARBA" id="ARBA00012458"/>
    </source>
</evidence>
<dbReference type="GO" id="GO:0046654">
    <property type="term" value="P:tetrahydrofolate biosynthetic process"/>
    <property type="evidence" value="ECO:0007669"/>
    <property type="project" value="UniProtKB-UniPathway"/>
</dbReference>
<dbReference type="GO" id="GO:0004156">
    <property type="term" value="F:dihydropteroate synthase activity"/>
    <property type="evidence" value="ECO:0007669"/>
    <property type="project" value="UniProtKB-EC"/>
</dbReference>
<evidence type="ECO:0000256" key="9">
    <source>
        <dbReference type="RuleBase" id="RU361205"/>
    </source>
</evidence>
<evidence type="ECO:0000256" key="7">
    <source>
        <dbReference type="ARBA" id="ARBA00022842"/>
    </source>
</evidence>
<dbReference type="CDD" id="cd00739">
    <property type="entry name" value="DHPS"/>
    <property type="match status" value="1"/>
</dbReference>
<dbReference type="NCBIfam" id="TIGR01496">
    <property type="entry name" value="DHPS"/>
    <property type="match status" value="1"/>
</dbReference>
<reference evidence="11 12" key="1">
    <citation type="submission" date="2005-11" db="EMBL/GenBank/DDBJ databases">
        <title>The complete genome sequence of Lawsonia intracellularis: the causative agent of proliferative enteropathy.</title>
        <authorList>
            <person name="Kaur K."/>
            <person name="Zhang Q."/>
            <person name="Beckler D."/>
            <person name="Munir S."/>
            <person name="Li L."/>
            <person name="Kinsley K."/>
            <person name="Herron L."/>
            <person name="Peterson A."/>
            <person name="May B."/>
            <person name="Singh S."/>
            <person name="Gebhart C."/>
            <person name="Kapur V."/>
        </authorList>
    </citation>
    <scope>NUCLEOTIDE SEQUENCE [LARGE SCALE GENOMIC DNA]</scope>
    <source>
        <strain evidence="11 12">PHE/MN1-00</strain>
    </source>
</reference>
<evidence type="ECO:0000256" key="8">
    <source>
        <dbReference type="ARBA" id="ARBA00022909"/>
    </source>
</evidence>
<dbReference type="EC" id="2.5.1.15" evidence="4 9"/>
<keyword evidence="7 9" id="KW-0460">Magnesium</keyword>
<evidence type="ECO:0000313" key="12">
    <source>
        <dbReference type="Proteomes" id="UP000002430"/>
    </source>
</evidence>
<gene>
    <name evidence="11" type="primary">folP</name>
    <name evidence="11" type="ordered locus">LI0189</name>
</gene>
<keyword evidence="12" id="KW-1185">Reference proteome</keyword>
<dbReference type="GO" id="GO:0046656">
    <property type="term" value="P:folic acid biosynthetic process"/>
    <property type="evidence" value="ECO:0007669"/>
    <property type="project" value="UniProtKB-KW"/>
</dbReference>
<dbReference type="GO" id="GO:0046872">
    <property type="term" value="F:metal ion binding"/>
    <property type="evidence" value="ECO:0007669"/>
    <property type="project" value="UniProtKB-KW"/>
</dbReference>
<dbReference type="SUPFAM" id="SSF51717">
    <property type="entry name" value="Dihydropteroate synthetase-like"/>
    <property type="match status" value="1"/>
</dbReference>
<comment type="cofactor">
    <cofactor evidence="2 9">
        <name>Mg(2+)</name>
        <dbReference type="ChEBI" id="CHEBI:18420"/>
    </cofactor>
</comment>
<organism evidence="11 12">
    <name type="scientific">Lawsonia intracellularis (strain PHE/MN1-00)</name>
    <dbReference type="NCBI Taxonomy" id="363253"/>
    <lineage>
        <taxon>Bacteria</taxon>
        <taxon>Pseudomonadati</taxon>
        <taxon>Thermodesulfobacteriota</taxon>
        <taxon>Desulfovibrionia</taxon>
        <taxon>Desulfovibrionales</taxon>
        <taxon>Desulfovibrionaceae</taxon>
        <taxon>Lawsonia</taxon>
    </lineage>
</organism>
<dbReference type="UniPathway" id="UPA00077">
    <property type="reaction ID" value="UER00156"/>
</dbReference>
<dbReference type="KEGG" id="lip:LI0189"/>
<accession>Q1MRY1</accession>
<dbReference type="PANTHER" id="PTHR20941">
    <property type="entry name" value="FOLATE SYNTHESIS PROTEINS"/>
    <property type="match status" value="1"/>
</dbReference>
<dbReference type="GO" id="GO:0005829">
    <property type="term" value="C:cytosol"/>
    <property type="evidence" value="ECO:0007669"/>
    <property type="project" value="TreeGrafter"/>
</dbReference>
<keyword evidence="6 9" id="KW-0479">Metal-binding</keyword>
<evidence type="ECO:0000256" key="6">
    <source>
        <dbReference type="ARBA" id="ARBA00022723"/>
    </source>
</evidence>
<proteinExistence type="inferred from homology"/>
<dbReference type="Gene3D" id="3.20.20.20">
    <property type="entry name" value="Dihydropteroate synthase-like"/>
    <property type="match status" value="1"/>
</dbReference>
<evidence type="ECO:0000313" key="11">
    <source>
        <dbReference type="EMBL" id="CAJ54245.1"/>
    </source>
</evidence>
<dbReference type="InterPro" id="IPR006390">
    <property type="entry name" value="DHP_synth_dom"/>
</dbReference>
<feature type="domain" description="Pterin-binding" evidence="10">
    <location>
        <begin position="32"/>
        <end position="286"/>
    </location>
</feature>
<keyword evidence="5 9" id="KW-0808">Transferase</keyword>
<keyword evidence="8 9" id="KW-0289">Folate biosynthesis</keyword>
<dbReference type="EMBL" id="AM180252">
    <property type="protein sequence ID" value="CAJ54245.1"/>
    <property type="molecule type" value="Genomic_DNA"/>
</dbReference>
<dbReference type="Proteomes" id="UP000002430">
    <property type="component" value="Chromosome"/>
</dbReference>
<dbReference type="PROSITE" id="PS50972">
    <property type="entry name" value="PTERIN_BINDING"/>
    <property type="match status" value="1"/>
</dbReference>
<evidence type="ECO:0000256" key="3">
    <source>
        <dbReference type="ARBA" id="ARBA00004763"/>
    </source>
</evidence>
<dbReference type="Pfam" id="PF00809">
    <property type="entry name" value="Pterin_bind"/>
    <property type="match status" value="1"/>
</dbReference>
<comment type="pathway">
    <text evidence="3 9">Cofactor biosynthesis; tetrahydrofolate biosynthesis; 7,8-dihydrofolate from 2-amino-4-hydroxy-6-hydroxymethyl-7,8-dihydropteridine diphosphate and 4-aminobenzoate: step 1/2.</text>
</comment>
<dbReference type="AlphaFoldDB" id="Q1MRY1"/>
<evidence type="ECO:0000256" key="2">
    <source>
        <dbReference type="ARBA" id="ARBA00001946"/>
    </source>
</evidence>
<sequence length="295" mass="33544">MVWIKHMKSSQIISYDNHWIVKGGRQINPTPFCIIGILNITPDSFSDGGRYLITKDVIEHTKQMLQSGAQVIDIGAESTRPFAEPIIEEVEKERLIPHFKILKEQFPDVIFSIDTYKAFTAKAALELGADIINDVSGCTFEPNLLDILVEYKPGFVLCHTQGKPKTMQVNPSYKDIIEELLYFFESQMSLITKAGLPEDRIVLDPGICFGKKKEHTEIIMKNIERLKVLGRPLYIGLSRKSFFKQFFDLDVHERDEATRIATALLAARGVRYHRVHDVAGCTQALKITEVFTPFL</sequence>